<dbReference type="Gene3D" id="3.30.40.10">
    <property type="entry name" value="Zinc/RING finger domain, C3HC4 (zinc finger)"/>
    <property type="match status" value="1"/>
</dbReference>
<feature type="region of interest" description="Disordered" evidence="2">
    <location>
        <begin position="272"/>
        <end position="311"/>
    </location>
</feature>
<proteinExistence type="predicted"/>
<keyword evidence="1" id="KW-0862">Zinc</keyword>
<dbReference type="OrthoDB" id="3693478at2759"/>
<organism evidence="4 5">
    <name type="scientific">Curvularia kusanoi</name>
    <name type="common">Cochliobolus kusanoi</name>
    <dbReference type="NCBI Taxonomy" id="90978"/>
    <lineage>
        <taxon>Eukaryota</taxon>
        <taxon>Fungi</taxon>
        <taxon>Dikarya</taxon>
        <taxon>Ascomycota</taxon>
        <taxon>Pezizomycotina</taxon>
        <taxon>Dothideomycetes</taxon>
        <taxon>Pleosporomycetidae</taxon>
        <taxon>Pleosporales</taxon>
        <taxon>Pleosporineae</taxon>
        <taxon>Pleosporaceae</taxon>
        <taxon>Curvularia</taxon>
    </lineage>
</organism>
<evidence type="ECO:0000313" key="5">
    <source>
        <dbReference type="Proteomes" id="UP000801428"/>
    </source>
</evidence>
<dbReference type="EMBL" id="SWKU01000007">
    <property type="protein sequence ID" value="KAF3005190.1"/>
    <property type="molecule type" value="Genomic_DNA"/>
</dbReference>
<dbReference type="InterPro" id="IPR013083">
    <property type="entry name" value="Znf_RING/FYVE/PHD"/>
</dbReference>
<dbReference type="SUPFAM" id="SSF57850">
    <property type="entry name" value="RING/U-box"/>
    <property type="match status" value="1"/>
</dbReference>
<dbReference type="GO" id="GO:0061630">
    <property type="term" value="F:ubiquitin protein ligase activity"/>
    <property type="evidence" value="ECO:0007669"/>
    <property type="project" value="InterPro"/>
</dbReference>
<dbReference type="PANTHER" id="PTHR21540">
    <property type="entry name" value="RING FINGER AND SWIM DOMAIN-CONTAINING PROTEIN 2"/>
    <property type="match status" value="1"/>
</dbReference>
<evidence type="ECO:0000259" key="3">
    <source>
        <dbReference type="PROSITE" id="PS50089"/>
    </source>
</evidence>
<gene>
    <name evidence="4" type="ORF">E8E13_010717</name>
</gene>
<name>A0A9P4WDD2_CURKU</name>
<evidence type="ECO:0000256" key="1">
    <source>
        <dbReference type="PROSITE-ProRule" id="PRU00175"/>
    </source>
</evidence>
<keyword evidence="1" id="KW-0863">Zinc-finger</keyword>
<keyword evidence="1" id="KW-0479">Metal-binding</keyword>
<evidence type="ECO:0000256" key="2">
    <source>
        <dbReference type="SAM" id="MobiDB-lite"/>
    </source>
</evidence>
<dbReference type="PANTHER" id="PTHR21540:SF0">
    <property type="entry name" value="PHD FAMILY PROTEIN"/>
    <property type="match status" value="1"/>
</dbReference>
<dbReference type="Proteomes" id="UP000801428">
    <property type="component" value="Unassembled WGS sequence"/>
</dbReference>
<dbReference type="PROSITE" id="PS50089">
    <property type="entry name" value="ZF_RING_2"/>
    <property type="match status" value="1"/>
</dbReference>
<evidence type="ECO:0000313" key="4">
    <source>
        <dbReference type="EMBL" id="KAF3005190.1"/>
    </source>
</evidence>
<feature type="domain" description="RING-type" evidence="3">
    <location>
        <begin position="57"/>
        <end position="107"/>
    </location>
</feature>
<protein>
    <recommendedName>
        <fullName evidence="3">RING-type domain-containing protein</fullName>
    </recommendedName>
</protein>
<dbReference type="GO" id="GO:0008270">
    <property type="term" value="F:zinc ion binding"/>
    <property type="evidence" value="ECO:0007669"/>
    <property type="project" value="UniProtKB-KW"/>
</dbReference>
<accession>A0A9P4WDD2</accession>
<dbReference type="InterPro" id="IPR039903">
    <property type="entry name" value="Zswim2"/>
</dbReference>
<dbReference type="InterPro" id="IPR001841">
    <property type="entry name" value="Znf_RING"/>
</dbReference>
<dbReference type="AlphaFoldDB" id="A0A9P4WDD2"/>
<reference evidence="4" key="1">
    <citation type="submission" date="2019-04" db="EMBL/GenBank/DDBJ databases">
        <title>Sequencing of skin fungus with MAO and IRED activity.</title>
        <authorList>
            <person name="Marsaioli A.J."/>
            <person name="Bonatto J.M.C."/>
            <person name="Reis Junior O."/>
        </authorList>
    </citation>
    <scope>NUCLEOTIDE SEQUENCE</scope>
    <source>
        <strain evidence="4">30M1</strain>
    </source>
</reference>
<comment type="caution">
    <text evidence="4">The sequence shown here is derived from an EMBL/GenBank/DDBJ whole genome shotgun (WGS) entry which is preliminary data.</text>
</comment>
<keyword evidence="5" id="KW-1185">Reference proteome</keyword>
<sequence>MADSTRSAVRRRLGRETARLITGKAEIPFDVHEELICALPYFRKVIQPRRKPAEGECPICKEEMNSDVDDLSFCSLSCGTNFHRACVDEWHSCFPDDRSLIKCPLCRQKWYQARSAQSVSYSFPKLNPEAFEIYFNWLYGAAIPTDGDKDSMLSFSIAAYMLGSQINEPAFCEDALRALIRICLNRKIIPTAGTVTAVYAVTAVSSPLRKLLLCMYMEASKRKHDLVLSKWDEFSPAFQKDFLGAIMQERVGYYDRANLERKFFTIAQGSNVGAEGKDENENENENETGPGCDRGLNISQHTASGTHGDGT</sequence>